<keyword evidence="6 12" id="KW-0675">Receptor</keyword>
<evidence type="ECO:0000259" key="10">
    <source>
        <dbReference type="PROSITE" id="PS50262"/>
    </source>
</evidence>
<keyword evidence="5 9" id="KW-0472">Membrane</keyword>
<dbReference type="PRINTS" id="PR00237">
    <property type="entry name" value="GPCRRHODOPSN"/>
</dbReference>
<dbReference type="Pfam" id="PF00001">
    <property type="entry name" value="7tm_1"/>
    <property type="match status" value="1"/>
</dbReference>
<dbReference type="GO" id="GO:0005886">
    <property type="term" value="C:plasma membrane"/>
    <property type="evidence" value="ECO:0007669"/>
    <property type="project" value="TreeGrafter"/>
</dbReference>
<dbReference type="SUPFAM" id="SSF81321">
    <property type="entry name" value="Family A G protein-coupled receptor-like"/>
    <property type="match status" value="1"/>
</dbReference>
<feature type="transmembrane region" description="Helical" evidence="9">
    <location>
        <begin position="37"/>
        <end position="60"/>
    </location>
</feature>
<organism evidence="11 12">
    <name type="scientific">Salmo salar</name>
    <name type="common">Atlantic salmon</name>
    <dbReference type="NCBI Taxonomy" id="8030"/>
    <lineage>
        <taxon>Eukaryota</taxon>
        <taxon>Metazoa</taxon>
        <taxon>Chordata</taxon>
        <taxon>Craniata</taxon>
        <taxon>Vertebrata</taxon>
        <taxon>Euteleostomi</taxon>
        <taxon>Actinopterygii</taxon>
        <taxon>Neopterygii</taxon>
        <taxon>Teleostei</taxon>
        <taxon>Protacanthopterygii</taxon>
        <taxon>Salmoniformes</taxon>
        <taxon>Salmonidae</taxon>
        <taxon>Salmoninae</taxon>
        <taxon>Salmo</taxon>
    </lineage>
</organism>
<dbReference type="InterPro" id="IPR000276">
    <property type="entry name" value="GPCR_Rhodpsn"/>
</dbReference>
<gene>
    <name evidence="12" type="primary">LOC106605612</name>
</gene>
<feature type="transmembrane region" description="Helical" evidence="9">
    <location>
        <begin position="72"/>
        <end position="96"/>
    </location>
</feature>
<keyword evidence="4" id="KW-0297">G-protein coupled receptor</keyword>
<dbReference type="GeneID" id="106605612"/>
<comment type="similarity">
    <text evidence="8">Belongs to the chemokine-like receptor (CMKLR) family.</text>
</comment>
<sequence>MIFIAIENRMEMENSTMVYSDVTTGMDSVLDTRHLDIISLVVYCVAFVLGPIGNGLVIYVTSCRIKKTVNSVWFLNLAMADFLFTSFLLLYIINIARGYDWPFGDILCKLNSMVNVLNMFASIFLLAAISLDRCVSTWVVVWAHNKCTPGRAEVICVGIWLASLVCSLPFTIFRQIMHYGNWTMCSYSISHDSSTYRNLVVFRFLLGFLIPFLVIIGSYIAIWIRARRLQRGTTRRSLRIIVSVVLAFFICWMPFHVLQFLDIMANGSPGLNLVVHIGIPLSTSLAYLNSCLNPILYVFMCDEFQKKLRQSVLLVFENAFAEDHGMNFVSSTRSLSSHLSRISRKSESLAPGEGHLRLTGDQSDVKVETEV</sequence>
<dbReference type="GO" id="GO:0004930">
    <property type="term" value="F:G protein-coupled receptor activity"/>
    <property type="evidence" value="ECO:0007669"/>
    <property type="project" value="UniProtKB-KW"/>
</dbReference>
<feature type="domain" description="G-protein coupled receptors family 1 profile" evidence="10">
    <location>
        <begin position="53"/>
        <end position="297"/>
    </location>
</feature>
<comment type="subcellular location">
    <subcellularLocation>
        <location evidence="1">Membrane</location>
        <topology evidence="1">Multi-pass membrane protein</topology>
    </subcellularLocation>
</comment>
<feature type="transmembrane region" description="Helical" evidence="9">
    <location>
        <begin position="116"/>
        <end position="142"/>
    </location>
</feature>
<reference evidence="12" key="1">
    <citation type="submission" date="2025-08" db="UniProtKB">
        <authorList>
            <consortium name="RefSeq"/>
        </authorList>
    </citation>
    <scope>IDENTIFICATION</scope>
</reference>
<dbReference type="CDD" id="cd14974">
    <property type="entry name" value="7tmA_Anaphylatoxin_R-like"/>
    <property type="match status" value="1"/>
</dbReference>
<dbReference type="Bgee" id="ENSSSAG00000002116">
    <property type="expression patterns" value="Expressed in head kidney and 16 other cell types or tissues"/>
</dbReference>
<name>A0A1S3RYD2_SALSA</name>
<dbReference type="PRINTS" id="PR00526">
    <property type="entry name" value="FMETLEUPHER"/>
</dbReference>
<dbReference type="GO" id="GO:0004875">
    <property type="term" value="F:complement receptor activity"/>
    <property type="evidence" value="ECO:0007669"/>
    <property type="project" value="TreeGrafter"/>
</dbReference>
<dbReference type="PANTHER" id="PTHR24225">
    <property type="entry name" value="CHEMOTACTIC RECEPTOR"/>
    <property type="match status" value="1"/>
</dbReference>
<keyword evidence="7" id="KW-0807">Transducer</keyword>
<feature type="transmembrane region" description="Helical" evidence="9">
    <location>
        <begin position="238"/>
        <end position="261"/>
    </location>
</feature>
<evidence type="ECO:0000313" key="12">
    <source>
        <dbReference type="RefSeq" id="XP_014056922.2"/>
    </source>
</evidence>
<feature type="transmembrane region" description="Helical" evidence="9">
    <location>
        <begin position="200"/>
        <end position="226"/>
    </location>
</feature>
<evidence type="ECO:0000256" key="3">
    <source>
        <dbReference type="ARBA" id="ARBA00022989"/>
    </source>
</evidence>
<dbReference type="KEGG" id="sasa:106605612"/>
<dbReference type="STRING" id="8030.ENSSSAP00000004270"/>
<evidence type="ECO:0000256" key="7">
    <source>
        <dbReference type="ARBA" id="ARBA00023224"/>
    </source>
</evidence>
<dbReference type="GO" id="GO:0006935">
    <property type="term" value="P:chemotaxis"/>
    <property type="evidence" value="ECO:0007669"/>
    <property type="project" value="UniProtKB-KW"/>
</dbReference>
<dbReference type="InterPro" id="IPR017452">
    <property type="entry name" value="GPCR_Rhodpsn_7TM"/>
</dbReference>
<feature type="transmembrane region" description="Helical" evidence="9">
    <location>
        <begin position="273"/>
        <end position="299"/>
    </location>
</feature>
<evidence type="ECO:0000256" key="6">
    <source>
        <dbReference type="ARBA" id="ARBA00023170"/>
    </source>
</evidence>
<evidence type="ECO:0000256" key="5">
    <source>
        <dbReference type="ARBA" id="ARBA00023136"/>
    </source>
</evidence>
<feature type="transmembrane region" description="Helical" evidence="9">
    <location>
        <begin position="154"/>
        <end position="173"/>
    </location>
</feature>
<evidence type="ECO:0000256" key="9">
    <source>
        <dbReference type="SAM" id="Phobius"/>
    </source>
</evidence>
<dbReference type="GO" id="GO:0007204">
    <property type="term" value="P:positive regulation of cytosolic calcium ion concentration"/>
    <property type="evidence" value="ECO:0007669"/>
    <property type="project" value="TreeGrafter"/>
</dbReference>
<evidence type="ECO:0000256" key="1">
    <source>
        <dbReference type="ARBA" id="ARBA00004141"/>
    </source>
</evidence>
<dbReference type="PROSITE" id="PS50262">
    <property type="entry name" value="G_PROTEIN_RECEP_F1_2"/>
    <property type="match status" value="1"/>
</dbReference>
<dbReference type="GO" id="GO:0006954">
    <property type="term" value="P:inflammatory response"/>
    <property type="evidence" value="ECO:0007669"/>
    <property type="project" value="TreeGrafter"/>
</dbReference>
<dbReference type="AlphaFoldDB" id="A0A1S3RYD2"/>
<dbReference type="PANTHER" id="PTHR24225:SF68">
    <property type="entry name" value="C3A ANAPHYLATOXIN CHEMOTACTIC RECEPTOR-LIKE-RELATED"/>
    <property type="match status" value="1"/>
</dbReference>
<evidence type="ECO:0000256" key="8">
    <source>
        <dbReference type="ARBA" id="ARBA00025736"/>
    </source>
</evidence>
<dbReference type="PaxDb" id="8030-ENSSSAP00000004270"/>
<dbReference type="GO" id="GO:0007200">
    <property type="term" value="P:phospholipase C-activating G protein-coupled receptor signaling pathway"/>
    <property type="evidence" value="ECO:0007669"/>
    <property type="project" value="TreeGrafter"/>
</dbReference>
<accession>A0A1S3RYD2</accession>
<evidence type="ECO:0000256" key="2">
    <source>
        <dbReference type="ARBA" id="ARBA00022692"/>
    </source>
</evidence>
<protein>
    <submittedName>
        <fullName evidence="12">C3a anaphylatoxin chemotactic receptor</fullName>
    </submittedName>
</protein>
<keyword evidence="3 9" id="KW-1133">Transmembrane helix</keyword>
<evidence type="ECO:0000256" key="4">
    <source>
        <dbReference type="ARBA" id="ARBA00023040"/>
    </source>
</evidence>
<keyword evidence="11" id="KW-1185">Reference proteome</keyword>
<proteinExistence type="inferred from homology"/>
<dbReference type="Gene3D" id="1.20.1070.10">
    <property type="entry name" value="Rhodopsin 7-helix transmembrane proteins"/>
    <property type="match status" value="1"/>
</dbReference>
<dbReference type="RefSeq" id="XP_014056922.2">
    <property type="nucleotide sequence ID" value="XM_014201447.2"/>
</dbReference>
<dbReference type="Proteomes" id="UP001652741">
    <property type="component" value="Chromosome ssa05"/>
</dbReference>
<dbReference type="InterPro" id="IPR000826">
    <property type="entry name" value="Formyl_rcpt-rel"/>
</dbReference>
<keyword evidence="2 9" id="KW-0812">Transmembrane</keyword>
<evidence type="ECO:0000313" key="11">
    <source>
        <dbReference type="Proteomes" id="UP001652741"/>
    </source>
</evidence>